<dbReference type="SUPFAM" id="SSF51735">
    <property type="entry name" value="NAD(P)-binding Rossmann-fold domains"/>
    <property type="match status" value="1"/>
</dbReference>
<proteinExistence type="predicted"/>
<reference evidence="2 3" key="1">
    <citation type="submission" date="2019-05" db="EMBL/GenBank/DDBJ databases">
        <authorList>
            <person name="Narsing Rao M.P."/>
            <person name="Li W.J."/>
        </authorList>
    </citation>
    <scope>NUCLEOTIDE SEQUENCE [LARGE SCALE GENOMIC DNA]</scope>
    <source>
        <strain evidence="2 3">SYSU_K30003</strain>
    </source>
</reference>
<dbReference type="AlphaFoldDB" id="A0A5R9GGZ3"/>
<feature type="domain" description="NAD(P)-binding" evidence="1">
    <location>
        <begin position="4"/>
        <end position="300"/>
    </location>
</feature>
<dbReference type="RefSeq" id="WP_138194257.1">
    <property type="nucleotide sequence ID" value="NZ_VCIW01000006.1"/>
</dbReference>
<dbReference type="Gene3D" id="3.40.50.720">
    <property type="entry name" value="NAD(P)-binding Rossmann-like Domain"/>
    <property type="match status" value="1"/>
</dbReference>
<dbReference type="InterPro" id="IPR016040">
    <property type="entry name" value="NAD(P)-bd_dom"/>
</dbReference>
<gene>
    <name evidence="2" type="ORF">FE782_11585</name>
</gene>
<dbReference type="Proteomes" id="UP000309676">
    <property type="component" value="Unassembled WGS sequence"/>
</dbReference>
<dbReference type="Pfam" id="PF16363">
    <property type="entry name" value="GDP_Man_Dehyd"/>
    <property type="match status" value="1"/>
</dbReference>
<dbReference type="EMBL" id="VCIW01000006">
    <property type="protein sequence ID" value="TLS52013.1"/>
    <property type="molecule type" value="Genomic_DNA"/>
</dbReference>
<organism evidence="2 3">
    <name type="scientific">Paenibacillus antri</name>
    <dbReference type="NCBI Taxonomy" id="2582848"/>
    <lineage>
        <taxon>Bacteria</taxon>
        <taxon>Bacillati</taxon>
        <taxon>Bacillota</taxon>
        <taxon>Bacilli</taxon>
        <taxon>Bacillales</taxon>
        <taxon>Paenibacillaceae</taxon>
        <taxon>Paenibacillus</taxon>
    </lineage>
</organism>
<keyword evidence="3" id="KW-1185">Reference proteome</keyword>
<sequence length="314" mass="35360">MKAFITGISGFVGYYLANKLVSEGYDVLGISRAEPKRKATGVEYILCDINDRGKMEKIITDSRPDHVYHLAGPAFIPLSYEKPNIAYGTIVDGTLNLYEIIRKHRLSCKVLYVGSADVYGHGDGTPLHEGSPIVPMNPYAGAKACAEIISKQFYHTYGIQIVSARPFNHTGPYQSVDFVCSNFAKQIALMEKNGESTLSVGNIEVERDFLDVRDVVDAYYLLMQCGTPGEVYNVCSGTCTSLKNIISWLFMNSSIQQHQIFVAPEKLRKVDAPVRVGNHDALVRDTRWFPKYKIKDTMHELLQYWRDNLEKLEK</sequence>
<name>A0A5R9GGZ3_9BACL</name>
<evidence type="ECO:0000259" key="1">
    <source>
        <dbReference type="Pfam" id="PF16363"/>
    </source>
</evidence>
<dbReference type="Gene3D" id="3.90.25.10">
    <property type="entry name" value="UDP-galactose 4-epimerase, domain 1"/>
    <property type="match status" value="1"/>
</dbReference>
<dbReference type="OrthoDB" id="9779041at2"/>
<comment type="caution">
    <text evidence="2">The sequence shown here is derived from an EMBL/GenBank/DDBJ whole genome shotgun (WGS) entry which is preliminary data.</text>
</comment>
<evidence type="ECO:0000313" key="2">
    <source>
        <dbReference type="EMBL" id="TLS52013.1"/>
    </source>
</evidence>
<evidence type="ECO:0000313" key="3">
    <source>
        <dbReference type="Proteomes" id="UP000309676"/>
    </source>
</evidence>
<dbReference type="InterPro" id="IPR036291">
    <property type="entry name" value="NAD(P)-bd_dom_sf"/>
</dbReference>
<accession>A0A5R9GGZ3</accession>
<dbReference type="PANTHER" id="PTHR43000">
    <property type="entry name" value="DTDP-D-GLUCOSE 4,6-DEHYDRATASE-RELATED"/>
    <property type="match status" value="1"/>
</dbReference>
<protein>
    <submittedName>
        <fullName evidence="2">NAD-dependent epimerase/dehydratase family protein</fullName>
    </submittedName>
</protein>